<evidence type="ECO:0000313" key="17">
    <source>
        <dbReference type="EMBL" id="TDQ77557.1"/>
    </source>
</evidence>
<evidence type="ECO:0000313" key="18">
    <source>
        <dbReference type="Proteomes" id="UP000295783"/>
    </source>
</evidence>
<dbReference type="RefSeq" id="WP_243735704.1">
    <property type="nucleotide sequence ID" value="NZ_SNYW01000014.1"/>
</dbReference>
<dbReference type="PRINTS" id="PR00119">
    <property type="entry name" value="CATATPASE"/>
</dbReference>
<dbReference type="Gene3D" id="2.70.150.10">
    <property type="entry name" value="Calcium-transporting ATPase, cytoplasmic transduction domain A"/>
    <property type="match status" value="1"/>
</dbReference>
<evidence type="ECO:0000256" key="15">
    <source>
        <dbReference type="RuleBase" id="RU362081"/>
    </source>
</evidence>
<dbReference type="Proteomes" id="UP000295783">
    <property type="component" value="Unassembled WGS sequence"/>
</dbReference>
<feature type="transmembrane region" description="Helical" evidence="15">
    <location>
        <begin position="422"/>
        <end position="446"/>
    </location>
</feature>
<dbReference type="SUPFAM" id="SSF56784">
    <property type="entry name" value="HAD-like"/>
    <property type="match status" value="1"/>
</dbReference>
<feature type="transmembrane region" description="Helical" evidence="15">
    <location>
        <begin position="205"/>
        <end position="222"/>
    </location>
</feature>
<evidence type="ECO:0000256" key="6">
    <source>
        <dbReference type="ARBA" id="ARBA00022692"/>
    </source>
</evidence>
<feature type="transmembrane region" description="Helical" evidence="15">
    <location>
        <begin position="452"/>
        <end position="476"/>
    </location>
</feature>
<proteinExistence type="inferred from homology"/>
<feature type="transmembrane region" description="Helical" evidence="15">
    <location>
        <begin position="266"/>
        <end position="284"/>
    </location>
</feature>
<name>A0A4R6WD34_9PROT</name>
<dbReference type="PROSITE" id="PS00154">
    <property type="entry name" value="ATPASE_E1_E2"/>
    <property type="match status" value="1"/>
</dbReference>
<dbReference type="AlphaFoldDB" id="A0A4R6WD34"/>
<dbReference type="NCBIfam" id="TIGR01511">
    <property type="entry name" value="ATPase-IB1_Cu"/>
    <property type="match status" value="1"/>
</dbReference>
<dbReference type="NCBIfam" id="TIGR01525">
    <property type="entry name" value="ATPase-IB_hvy"/>
    <property type="match status" value="1"/>
</dbReference>
<dbReference type="Pfam" id="PF00122">
    <property type="entry name" value="E1-E2_ATPase"/>
    <property type="match status" value="1"/>
</dbReference>
<dbReference type="InterPro" id="IPR001757">
    <property type="entry name" value="P_typ_ATPase"/>
</dbReference>
<keyword evidence="10" id="KW-0460">Magnesium</keyword>
<keyword evidence="13" id="KW-0406">Ion transport</keyword>
<evidence type="ECO:0000256" key="8">
    <source>
        <dbReference type="ARBA" id="ARBA00022741"/>
    </source>
</evidence>
<dbReference type="SUPFAM" id="SSF55008">
    <property type="entry name" value="HMA, heavy metal-associated domain"/>
    <property type="match status" value="1"/>
</dbReference>
<dbReference type="PANTHER" id="PTHR43520">
    <property type="entry name" value="ATP7, ISOFORM B"/>
    <property type="match status" value="1"/>
</dbReference>
<dbReference type="InterPro" id="IPR006121">
    <property type="entry name" value="HMA_dom"/>
</dbReference>
<feature type="transmembrane region" description="Helical" evidence="15">
    <location>
        <begin position="172"/>
        <end position="193"/>
    </location>
</feature>
<keyword evidence="9 15" id="KW-0067">ATP-binding</keyword>
<dbReference type="SUPFAM" id="SSF81665">
    <property type="entry name" value="Calcium ATPase, transmembrane domain M"/>
    <property type="match status" value="1"/>
</dbReference>
<accession>A0A4R6WD34</accession>
<feature type="transmembrane region" description="Helical" evidence="15">
    <location>
        <begin position="242"/>
        <end position="260"/>
    </location>
</feature>
<dbReference type="NCBIfam" id="TIGR01494">
    <property type="entry name" value="ATPase_P-type"/>
    <property type="match status" value="1"/>
</dbReference>
<dbReference type="InterPro" id="IPR023214">
    <property type="entry name" value="HAD_sf"/>
</dbReference>
<evidence type="ECO:0000256" key="1">
    <source>
        <dbReference type="ARBA" id="ARBA00004651"/>
    </source>
</evidence>
<evidence type="ECO:0000256" key="7">
    <source>
        <dbReference type="ARBA" id="ARBA00022723"/>
    </source>
</evidence>
<dbReference type="GO" id="GO:0055070">
    <property type="term" value="P:copper ion homeostasis"/>
    <property type="evidence" value="ECO:0007669"/>
    <property type="project" value="TreeGrafter"/>
</dbReference>
<keyword evidence="3" id="KW-0813">Transport</keyword>
<dbReference type="InterPro" id="IPR027256">
    <property type="entry name" value="P-typ_ATPase_IB"/>
</dbReference>
<dbReference type="Pfam" id="PF00702">
    <property type="entry name" value="Hydrolase"/>
    <property type="match status" value="1"/>
</dbReference>
<comment type="caution">
    <text evidence="17">The sequence shown here is derived from an EMBL/GenBank/DDBJ whole genome shotgun (WGS) entry which is preliminary data.</text>
</comment>
<dbReference type="GO" id="GO:0043682">
    <property type="term" value="F:P-type divalent copper transporter activity"/>
    <property type="evidence" value="ECO:0007669"/>
    <property type="project" value="TreeGrafter"/>
</dbReference>
<dbReference type="InterPro" id="IPR018303">
    <property type="entry name" value="ATPase_P-typ_P_site"/>
</dbReference>
<evidence type="ECO:0000256" key="4">
    <source>
        <dbReference type="ARBA" id="ARBA00022475"/>
    </source>
</evidence>
<reference evidence="17 18" key="1">
    <citation type="submission" date="2019-03" db="EMBL/GenBank/DDBJ databases">
        <title>Genomic Encyclopedia of Type Strains, Phase III (KMG-III): the genomes of soil and plant-associated and newly described type strains.</title>
        <authorList>
            <person name="Whitman W."/>
        </authorList>
    </citation>
    <scope>NUCLEOTIDE SEQUENCE [LARGE SCALE GENOMIC DNA]</scope>
    <source>
        <strain evidence="17 18">CGMCC 1.7660</strain>
    </source>
</reference>
<evidence type="ECO:0000256" key="10">
    <source>
        <dbReference type="ARBA" id="ARBA00022842"/>
    </source>
</evidence>
<dbReference type="EMBL" id="SNYW01000014">
    <property type="protein sequence ID" value="TDQ77557.1"/>
    <property type="molecule type" value="Genomic_DNA"/>
</dbReference>
<dbReference type="SUPFAM" id="SSF81653">
    <property type="entry name" value="Calcium ATPase, transduction domain A"/>
    <property type="match status" value="1"/>
</dbReference>
<comment type="similarity">
    <text evidence="2 15">Belongs to the cation transport ATPase (P-type) (TC 3.A.3) family. Type IB subfamily.</text>
</comment>
<keyword evidence="18" id="KW-1185">Reference proteome</keyword>
<evidence type="ECO:0000256" key="14">
    <source>
        <dbReference type="ARBA" id="ARBA00023136"/>
    </source>
</evidence>
<dbReference type="InterPro" id="IPR036163">
    <property type="entry name" value="HMA_dom_sf"/>
</dbReference>
<dbReference type="InterPro" id="IPR059000">
    <property type="entry name" value="ATPase_P-type_domA"/>
</dbReference>
<dbReference type="InterPro" id="IPR023298">
    <property type="entry name" value="ATPase_P-typ_TM_dom_sf"/>
</dbReference>
<evidence type="ECO:0000259" key="16">
    <source>
        <dbReference type="PROSITE" id="PS50846"/>
    </source>
</evidence>
<protein>
    <submittedName>
        <fullName evidence="17">Cu2+-exporting ATPase</fullName>
    </submittedName>
</protein>
<evidence type="ECO:0000256" key="13">
    <source>
        <dbReference type="ARBA" id="ARBA00023065"/>
    </source>
</evidence>
<dbReference type="GO" id="GO:0005524">
    <property type="term" value="F:ATP binding"/>
    <property type="evidence" value="ECO:0007669"/>
    <property type="project" value="UniProtKB-UniRule"/>
</dbReference>
<dbReference type="PROSITE" id="PS01047">
    <property type="entry name" value="HMA_1"/>
    <property type="match status" value="1"/>
</dbReference>
<keyword evidence="14 15" id="KW-0472">Membrane</keyword>
<dbReference type="GO" id="GO:0016887">
    <property type="term" value="F:ATP hydrolysis activity"/>
    <property type="evidence" value="ECO:0007669"/>
    <property type="project" value="InterPro"/>
</dbReference>
<keyword evidence="7 15" id="KW-0479">Metal-binding</keyword>
<dbReference type="PROSITE" id="PS50846">
    <property type="entry name" value="HMA_2"/>
    <property type="match status" value="1"/>
</dbReference>
<dbReference type="Gene3D" id="3.40.50.1000">
    <property type="entry name" value="HAD superfamily/HAD-like"/>
    <property type="match status" value="1"/>
</dbReference>
<dbReference type="InterPro" id="IPR008250">
    <property type="entry name" value="ATPase_P-typ_transduc_dom_A_sf"/>
</dbReference>
<keyword evidence="4 15" id="KW-1003">Cell membrane</keyword>
<dbReference type="NCBIfam" id="TIGR01512">
    <property type="entry name" value="ATPase-IB2_Cd"/>
    <property type="match status" value="1"/>
</dbReference>
<dbReference type="GO" id="GO:0005886">
    <property type="term" value="C:plasma membrane"/>
    <property type="evidence" value="ECO:0007669"/>
    <property type="project" value="UniProtKB-SubCell"/>
</dbReference>
<dbReference type="InterPro" id="IPR023299">
    <property type="entry name" value="ATPase_P-typ_cyto_dom_N"/>
</dbReference>
<sequence length="790" mass="83650">MNNTAPGAAVDSACRHCGQAVPDGGEFCCAGCRGAFALVNALGLESYYEKRCLEGDADFSRLRPDSDDGSIDLTAWIRPAGDNGLSLALMVDGLTCGACVWLIEQTLLRQPGVRQARVSLATRRLTLVWEAGAADPGRLVTLVQRLGYRLLPCDPTRFASADQRQSRELLRCLAVAGFAAGNIMLLSVSIWSGHAEDMIEPTRDFLHWISALIALPAIAYAGRPFFRSAWGVLRAGRTNMDVPISLAILLAPAVSMAETFRSGPHAYFDSAVTLLFFLLIGRYLDHRARHRARALAEQLLALNAVAATVLAEDGSRRELPPSALAPGMLVLVGAGQRIPADGIIASGRSDIDTSTVTGESVPQLHGTGQHVYAGTLNLGAALQIRVAAAGDATLLADIIRLMEAAETRRGRFVRIADRVSRLYAPVVHVTALATFLAWIFLGGMAWQPAMMIAVAVLIITCPCALALAVPVVQVVASQRLMKGGILLKSGDALERLKDIDHVVFDKTGTLTLGRLVLVNQPTPRLHRIAAGMAANSRHPLARAIAQSVTAAPVLENVQERPGEGLSWRDGVGEWRLGSATFTGQRDDGEARSVLWLTGPRNAREKFILADQVRPDAKAVVATLAKLGLTVEICSGDRSAPVDALAAQLGIRTAHAHLRPTDKVAHLERLAAQGRRILMVGDGLNDAAALAAAHVSMAPASAADISQSAADIVFQGDRLQPIITALGVARSANALMRQNLGLALFYNLAAVPLAVLGYVTPLVAALAMSTSSILVILNSLRLGRAGGGSKA</sequence>
<keyword evidence="6 15" id="KW-0812">Transmembrane</keyword>
<dbReference type="InterPro" id="IPR017969">
    <property type="entry name" value="Heavy-metal-associated_CS"/>
</dbReference>
<gene>
    <name evidence="17" type="ORF">A8950_3709</name>
</gene>
<evidence type="ECO:0000256" key="2">
    <source>
        <dbReference type="ARBA" id="ARBA00006024"/>
    </source>
</evidence>
<evidence type="ECO:0000256" key="11">
    <source>
        <dbReference type="ARBA" id="ARBA00022967"/>
    </source>
</evidence>
<dbReference type="GO" id="GO:0005507">
    <property type="term" value="F:copper ion binding"/>
    <property type="evidence" value="ECO:0007669"/>
    <property type="project" value="TreeGrafter"/>
</dbReference>
<dbReference type="Gene3D" id="3.30.70.100">
    <property type="match status" value="1"/>
</dbReference>
<keyword evidence="11" id="KW-1278">Translocase</keyword>
<dbReference type="CDD" id="cd00371">
    <property type="entry name" value="HMA"/>
    <property type="match status" value="1"/>
</dbReference>
<evidence type="ECO:0000256" key="12">
    <source>
        <dbReference type="ARBA" id="ARBA00022989"/>
    </source>
</evidence>
<evidence type="ECO:0000256" key="5">
    <source>
        <dbReference type="ARBA" id="ARBA00022553"/>
    </source>
</evidence>
<dbReference type="PANTHER" id="PTHR43520:SF5">
    <property type="entry name" value="CATION-TRANSPORTING P-TYPE ATPASE-RELATED"/>
    <property type="match status" value="1"/>
</dbReference>
<evidence type="ECO:0000256" key="3">
    <source>
        <dbReference type="ARBA" id="ARBA00022448"/>
    </source>
</evidence>
<feature type="transmembrane region" description="Helical" evidence="15">
    <location>
        <begin position="739"/>
        <end position="758"/>
    </location>
</feature>
<evidence type="ECO:0000256" key="9">
    <source>
        <dbReference type="ARBA" id="ARBA00022840"/>
    </source>
</evidence>
<dbReference type="InterPro" id="IPR036412">
    <property type="entry name" value="HAD-like_sf"/>
</dbReference>
<keyword evidence="5" id="KW-0597">Phosphoprotein</keyword>
<comment type="subcellular location">
    <subcellularLocation>
        <location evidence="1">Cell membrane</location>
        <topology evidence="1">Multi-pass membrane protein</topology>
    </subcellularLocation>
</comment>
<organism evidence="17 18">
    <name type="scientific">Dongia mobilis</name>
    <dbReference type="NCBI Taxonomy" id="578943"/>
    <lineage>
        <taxon>Bacteria</taxon>
        <taxon>Pseudomonadati</taxon>
        <taxon>Pseudomonadota</taxon>
        <taxon>Alphaproteobacteria</taxon>
        <taxon>Rhodospirillales</taxon>
        <taxon>Dongiaceae</taxon>
        <taxon>Dongia</taxon>
    </lineage>
</organism>
<dbReference type="Gene3D" id="3.40.1110.10">
    <property type="entry name" value="Calcium-transporting ATPase, cytoplasmic domain N"/>
    <property type="match status" value="1"/>
</dbReference>
<keyword evidence="8 15" id="KW-0547">Nucleotide-binding</keyword>
<dbReference type="Pfam" id="PF00403">
    <property type="entry name" value="HMA"/>
    <property type="match status" value="1"/>
</dbReference>
<feature type="domain" description="HMA" evidence="16">
    <location>
        <begin position="85"/>
        <end position="151"/>
    </location>
</feature>
<keyword evidence="12 15" id="KW-1133">Transmembrane helix</keyword>